<name>A0A180GNS4_PUCT1</name>
<evidence type="ECO:0000256" key="1">
    <source>
        <dbReference type="SAM" id="MobiDB-lite"/>
    </source>
</evidence>
<dbReference type="EnsemblFungi" id="PTTG_27051-t43_1">
    <property type="protein sequence ID" value="PTTG_27051-t43_1-p1"/>
    <property type="gene ID" value="PTTG_27051"/>
</dbReference>
<dbReference type="VEuPathDB" id="FungiDB:PTTG_27051"/>
<reference evidence="2" key="2">
    <citation type="submission" date="2016-05" db="EMBL/GenBank/DDBJ databases">
        <title>Comparative analysis highlights variable genome content of wheat rusts and divergence of the mating loci.</title>
        <authorList>
            <person name="Cuomo C.A."/>
            <person name="Bakkeren G."/>
            <person name="Szabo L."/>
            <person name="Khalil H."/>
            <person name="Joly D."/>
            <person name="Goldberg J."/>
            <person name="Young S."/>
            <person name="Zeng Q."/>
            <person name="Fellers J."/>
        </authorList>
    </citation>
    <scope>NUCLEOTIDE SEQUENCE [LARGE SCALE GENOMIC DNA]</scope>
    <source>
        <strain evidence="2">1-1 BBBD Race 1</strain>
    </source>
</reference>
<evidence type="ECO:0000313" key="2">
    <source>
        <dbReference type="EMBL" id="OAV94184.1"/>
    </source>
</evidence>
<reference evidence="3" key="4">
    <citation type="submission" date="2025-05" db="UniProtKB">
        <authorList>
            <consortium name="EnsemblFungi"/>
        </authorList>
    </citation>
    <scope>IDENTIFICATION</scope>
    <source>
        <strain evidence="3">isolate 1-1 / race 1 (BBBD)</strain>
    </source>
</reference>
<reference evidence="2" key="1">
    <citation type="submission" date="2009-11" db="EMBL/GenBank/DDBJ databases">
        <authorList>
            <consortium name="The Broad Institute Genome Sequencing Platform"/>
            <person name="Ward D."/>
            <person name="Feldgarden M."/>
            <person name="Earl A."/>
            <person name="Young S.K."/>
            <person name="Zeng Q."/>
            <person name="Koehrsen M."/>
            <person name="Alvarado L."/>
            <person name="Berlin A."/>
            <person name="Bochicchio J."/>
            <person name="Borenstein D."/>
            <person name="Chapman S.B."/>
            <person name="Chen Z."/>
            <person name="Engels R."/>
            <person name="Freedman E."/>
            <person name="Gellesch M."/>
            <person name="Goldberg J."/>
            <person name="Griggs A."/>
            <person name="Gujja S."/>
            <person name="Heilman E."/>
            <person name="Heiman D."/>
            <person name="Hepburn T."/>
            <person name="Howarth C."/>
            <person name="Jen D."/>
            <person name="Larson L."/>
            <person name="Lewis B."/>
            <person name="Mehta T."/>
            <person name="Park D."/>
            <person name="Pearson M."/>
            <person name="Roberts A."/>
            <person name="Saif S."/>
            <person name="Shea T."/>
            <person name="Shenoy N."/>
            <person name="Sisk P."/>
            <person name="Stolte C."/>
            <person name="Sykes S."/>
            <person name="Thomson T."/>
            <person name="Walk T."/>
            <person name="White J."/>
            <person name="Yandava C."/>
            <person name="Izard J."/>
            <person name="Baranova O.V."/>
            <person name="Blanton J.M."/>
            <person name="Tanner A.C."/>
            <person name="Dewhirst F.E."/>
            <person name="Haas B."/>
            <person name="Nusbaum C."/>
            <person name="Birren B."/>
        </authorList>
    </citation>
    <scope>NUCLEOTIDE SEQUENCE [LARGE SCALE GENOMIC DNA]</scope>
    <source>
        <strain evidence="2">1-1 BBBD Race 1</strain>
    </source>
</reference>
<dbReference type="AlphaFoldDB" id="A0A180GNS4"/>
<protein>
    <submittedName>
        <fullName evidence="2 3">Uncharacterized protein</fullName>
    </submittedName>
</protein>
<dbReference type="STRING" id="630390.A0A180GNS4"/>
<proteinExistence type="predicted"/>
<gene>
    <name evidence="2" type="ORF">PTTG_27051</name>
</gene>
<feature type="compositionally biased region" description="Low complexity" evidence="1">
    <location>
        <begin position="253"/>
        <end position="265"/>
    </location>
</feature>
<dbReference type="OrthoDB" id="3061191at2759"/>
<accession>A0A180GNS4</accession>
<evidence type="ECO:0000313" key="3">
    <source>
        <dbReference type="EnsemblFungi" id="PTTG_27051-t43_1-p1"/>
    </source>
</evidence>
<sequence>MLRDPCFSHLTCLTVEQSISRLLTSVTDVQESIQTLASESLPERFDTLERTWAQIEGIISRFKHPPGIPHSTGESTHTRSPNDISTVPRAHSLVFFSQELNSTIFEAATSVISKFLDVLGGLSPLEMDLIRSAPTTGAGTYKDKLAKLTTLETELISHVILTMGPTQLLNVDSAYFQERVERALQSHGPYCDLQLDLMNMRAAKLRSQAVLEIVNKNQRLQSTRLATAHNADNLTPAESAPAPEVHNILEVSPESMLTPPTSLSPPREHKPCRSCSLPVKWPATTPPSNKRSAPSNNRETNKRTKL</sequence>
<keyword evidence="4" id="KW-1185">Reference proteome</keyword>
<feature type="compositionally biased region" description="Polar residues" evidence="1">
    <location>
        <begin position="286"/>
        <end position="298"/>
    </location>
</feature>
<dbReference type="EMBL" id="ADAS02000042">
    <property type="protein sequence ID" value="OAV94184.1"/>
    <property type="molecule type" value="Genomic_DNA"/>
</dbReference>
<feature type="region of interest" description="Disordered" evidence="1">
    <location>
        <begin position="253"/>
        <end position="306"/>
    </location>
</feature>
<organism evidence="2">
    <name type="scientific">Puccinia triticina (isolate 1-1 / race 1 (BBBD))</name>
    <name type="common">Brown leaf rust fungus</name>
    <dbReference type="NCBI Taxonomy" id="630390"/>
    <lineage>
        <taxon>Eukaryota</taxon>
        <taxon>Fungi</taxon>
        <taxon>Dikarya</taxon>
        <taxon>Basidiomycota</taxon>
        <taxon>Pucciniomycotina</taxon>
        <taxon>Pucciniomycetes</taxon>
        <taxon>Pucciniales</taxon>
        <taxon>Pucciniaceae</taxon>
        <taxon>Puccinia</taxon>
    </lineage>
</organism>
<dbReference type="Proteomes" id="UP000005240">
    <property type="component" value="Unassembled WGS sequence"/>
</dbReference>
<evidence type="ECO:0000313" key="4">
    <source>
        <dbReference type="Proteomes" id="UP000005240"/>
    </source>
</evidence>
<reference evidence="3 4" key="3">
    <citation type="journal article" date="2017" name="G3 (Bethesda)">
        <title>Comparative analysis highlights variable genome content of wheat rusts and divergence of the mating loci.</title>
        <authorList>
            <person name="Cuomo C.A."/>
            <person name="Bakkeren G."/>
            <person name="Khalil H.B."/>
            <person name="Panwar V."/>
            <person name="Joly D."/>
            <person name="Linning R."/>
            <person name="Sakthikumar S."/>
            <person name="Song X."/>
            <person name="Adiconis X."/>
            <person name="Fan L."/>
            <person name="Goldberg J.M."/>
            <person name="Levin J.Z."/>
            <person name="Young S."/>
            <person name="Zeng Q."/>
            <person name="Anikster Y."/>
            <person name="Bruce M."/>
            <person name="Wang M."/>
            <person name="Yin C."/>
            <person name="McCallum B."/>
            <person name="Szabo L.J."/>
            <person name="Hulbert S."/>
            <person name="Chen X."/>
            <person name="Fellers J.P."/>
        </authorList>
    </citation>
    <scope>NUCLEOTIDE SEQUENCE</scope>
    <source>
        <strain evidence="3">isolate 1-1 / race 1 (BBBD)</strain>
        <strain evidence="4">Isolate 1-1 / race 1 (BBBD)</strain>
    </source>
</reference>